<feature type="transmembrane region" description="Helical" evidence="2">
    <location>
        <begin position="77"/>
        <end position="96"/>
    </location>
</feature>
<dbReference type="PANTHER" id="PTHR13947:SF55">
    <property type="entry name" value="N-ACETYLTRANSFERASE CAMELLO-RELATED"/>
    <property type="match status" value="1"/>
</dbReference>
<dbReference type="InterPro" id="IPR050769">
    <property type="entry name" value="NAT_camello-type"/>
</dbReference>
<proteinExistence type="predicted"/>
<dbReference type="FunFam" id="3.40.630.30:FF:000313">
    <property type="entry name" value="Probable N-acetyltransferase camello"/>
    <property type="match status" value="1"/>
</dbReference>
<keyword evidence="1" id="KW-0808">Transferase</keyword>
<dbReference type="Proteomes" id="UP000694892">
    <property type="component" value="Chromosome 1S"/>
</dbReference>
<reference evidence="5" key="1">
    <citation type="journal article" date="2016" name="Nature">
        <title>Genome evolution in the allotetraploid frog Xenopus laevis.</title>
        <authorList>
            <person name="Session A.M."/>
            <person name="Uno Y."/>
            <person name="Kwon T."/>
            <person name="Chapman J.A."/>
            <person name="Toyoda A."/>
            <person name="Takahashi S."/>
            <person name="Fukui A."/>
            <person name="Hikosaka A."/>
            <person name="Suzuki A."/>
            <person name="Kondo M."/>
            <person name="van Heeringen S.J."/>
            <person name="Quigley I."/>
            <person name="Heinz S."/>
            <person name="Ogino H."/>
            <person name="Ochi H."/>
            <person name="Hellsten U."/>
            <person name="Lyons J.B."/>
            <person name="Simakov O."/>
            <person name="Putnam N."/>
            <person name="Stites J."/>
            <person name="Kuroki Y."/>
            <person name="Tanaka T."/>
            <person name="Michiue T."/>
            <person name="Watanabe M."/>
            <person name="Bogdanovic O."/>
            <person name="Lister R."/>
            <person name="Georgiou G."/>
            <person name="Paranjpe S.S."/>
            <person name="van Kruijsbergen I."/>
            <person name="Shu S."/>
            <person name="Carlson J."/>
            <person name="Kinoshita T."/>
            <person name="Ohta Y."/>
            <person name="Mawaribuchi S."/>
            <person name="Jenkins J."/>
            <person name="Grimwood J."/>
            <person name="Schmutz J."/>
            <person name="Mitros T."/>
            <person name="Mozaffari S.V."/>
            <person name="Suzuki Y."/>
            <person name="Haramoto Y."/>
            <person name="Yamamoto T.S."/>
            <person name="Takagi C."/>
            <person name="Heald R."/>
            <person name="Miller K."/>
            <person name="Haudenschild C."/>
            <person name="Kitzman J."/>
            <person name="Nakayama T."/>
            <person name="Izutsu Y."/>
            <person name="Robert J."/>
            <person name="Fortriede J."/>
            <person name="Burns K."/>
            <person name="Lotay V."/>
            <person name="Karimi K."/>
            <person name="Yasuoka Y."/>
            <person name="Dichmann D.S."/>
            <person name="Flajnik M.F."/>
            <person name="Houston D.W."/>
            <person name="Shendure J."/>
            <person name="DuPasquier L."/>
            <person name="Vize P.D."/>
            <person name="Zorn A.M."/>
            <person name="Ito M."/>
            <person name="Marcotte E.M."/>
            <person name="Wallingford J.B."/>
            <person name="Ito Y."/>
            <person name="Asashima M."/>
            <person name="Ueno N."/>
            <person name="Matsuda Y."/>
            <person name="Veenstra G.J."/>
            <person name="Fujiyama A."/>
            <person name="Harland R.M."/>
            <person name="Taira M."/>
            <person name="Rokhsar D.S."/>
        </authorList>
    </citation>
    <scope>NUCLEOTIDE SEQUENCE [LARGE SCALE GENOMIC DNA]</scope>
    <source>
        <strain evidence="5">J</strain>
    </source>
</reference>
<dbReference type="Gene3D" id="3.40.630.30">
    <property type="match status" value="1"/>
</dbReference>
<dbReference type="InterPro" id="IPR000182">
    <property type="entry name" value="GNAT_dom"/>
</dbReference>
<dbReference type="OMA" id="THEHIWP"/>
<keyword evidence="2" id="KW-0812">Transmembrane</keyword>
<protein>
    <recommendedName>
        <fullName evidence="3">N-acetyltransferase domain-containing protein</fullName>
    </recommendedName>
</protein>
<gene>
    <name evidence="4" type="ORF">XELAEV_18008758mg</name>
</gene>
<name>A0A974DTI2_XENLA</name>
<evidence type="ECO:0000313" key="4">
    <source>
        <dbReference type="EMBL" id="OCT96552.1"/>
    </source>
</evidence>
<accession>A0A974DTI2</accession>
<dbReference type="PANTHER" id="PTHR13947">
    <property type="entry name" value="GNAT FAMILY N-ACETYLTRANSFERASE"/>
    <property type="match status" value="1"/>
</dbReference>
<dbReference type="AlphaFoldDB" id="A0A974DTI2"/>
<evidence type="ECO:0000313" key="5">
    <source>
        <dbReference type="Proteomes" id="UP000694892"/>
    </source>
</evidence>
<evidence type="ECO:0000259" key="3">
    <source>
        <dbReference type="PROSITE" id="PS51186"/>
    </source>
</evidence>
<dbReference type="InterPro" id="IPR016181">
    <property type="entry name" value="Acyl_CoA_acyltransferase"/>
</dbReference>
<keyword evidence="2" id="KW-1133">Transmembrane helix</keyword>
<dbReference type="CDD" id="cd04301">
    <property type="entry name" value="NAT_SF"/>
    <property type="match status" value="1"/>
</dbReference>
<organism evidence="4 5">
    <name type="scientific">Xenopus laevis</name>
    <name type="common">African clawed frog</name>
    <dbReference type="NCBI Taxonomy" id="8355"/>
    <lineage>
        <taxon>Eukaryota</taxon>
        <taxon>Metazoa</taxon>
        <taxon>Chordata</taxon>
        <taxon>Craniata</taxon>
        <taxon>Vertebrata</taxon>
        <taxon>Euteleostomi</taxon>
        <taxon>Amphibia</taxon>
        <taxon>Batrachia</taxon>
        <taxon>Anura</taxon>
        <taxon>Pipoidea</taxon>
        <taxon>Pipidae</taxon>
        <taxon>Xenopodinae</taxon>
        <taxon>Xenopus</taxon>
        <taxon>Xenopus</taxon>
    </lineage>
</organism>
<dbReference type="Pfam" id="PF00583">
    <property type="entry name" value="Acetyltransf_1"/>
    <property type="match status" value="1"/>
</dbReference>
<keyword evidence="2" id="KW-0472">Membrane</keyword>
<dbReference type="GO" id="GO:0008080">
    <property type="term" value="F:N-acetyltransferase activity"/>
    <property type="evidence" value="ECO:0007669"/>
    <property type="project" value="InterPro"/>
</dbReference>
<evidence type="ECO:0000256" key="1">
    <source>
        <dbReference type="ARBA" id="ARBA00022679"/>
    </source>
</evidence>
<feature type="domain" description="N-acetyltransferase" evidence="3">
    <location>
        <begin position="97"/>
        <end position="253"/>
    </location>
</feature>
<evidence type="ECO:0000256" key="2">
    <source>
        <dbReference type="SAM" id="Phobius"/>
    </source>
</evidence>
<dbReference type="SUPFAM" id="SSF55729">
    <property type="entry name" value="Acyl-CoA N-acyltransferases (Nat)"/>
    <property type="match status" value="1"/>
</dbReference>
<feature type="transmembrane region" description="Helical" evidence="2">
    <location>
        <begin position="102"/>
        <end position="121"/>
    </location>
</feature>
<dbReference type="EMBL" id="CM004467">
    <property type="protein sequence ID" value="OCT96552.1"/>
    <property type="molecule type" value="Genomic_DNA"/>
</dbReference>
<dbReference type="PROSITE" id="PS51186">
    <property type="entry name" value="GNAT"/>
    <property type="match status" value="1"/>
</dbReference>
<feature type="transmembrane region" description="Helical" evidence="2">
    <location>
        <begin position="6"/>
        <end position="25"/>
    </location>
</feature>
<sequence>MPHDQIPGITGIYLGSAFNMLFLSYRWRPLLSRSIMANVSIRKYKNSDYETVNFLFVEGTKEHLPAACWNTLKKPRFYFIIIVACASIFMCTSSYVLSLTSLVALLAVGWYGLYLEFHGYASRCQREDMLDIENSYMMSDNTCFWVAEIDRKVVGIVGAKPLKEADDELFLLHLSVARDCRQQRIGTKLCQTVIDFARQRGFKAVCLETANIQDAAIKLYEAVGFKKSLVAIPPFLLNQYTSFTVIYYRYDIKS</sequence>